<dbReference type="Gene3D" id="1.10.490.10">
    <property type="entry name" value="Globins"/>
    <property type="match status" value="1"/>
</dbReference>
<evidence type="ECO:0000313" key="7">
    <source>
        <dbReference type="EMBL" id="MDQ7246823.1"/>
    </source>
</evidence>
<proteinExistence type="inferred from homology"/>
<reference evidence="8" key="1">
    <citation type="submission" date="2023-08" db="EMBL/GenBank/DDBJ databases">
        <title>Rhodospirillaceae gen. nov., a novel taxon isolated from the Yangtze River Yuezi River estuary sludge.</title>
        <authorList>
            <person name="Ruan L."/>
        </authorList>
    </citation>
    <scope>NUCLEOTIDE SEQUENCE [LARGE SCALE GENOMIC DNA]</scope>
    <source>
        <strain evidence="8">R-7</strain>
    </source>
</reference>
<gene>
    <name evidence="7" type="ORF">Q8A70_04060</name>
</gene>
<evidence type="ECO:0000256" key="1">
    <source>
        <dbReference type="ARBA" id="ARBA00022617"/>
    </source>
</evidence>
<dbReference type="InterPro" id="IPR000971">
    <property type="entry name" value="Globin"/>
</dbReference>
<dbReference type="CDD" id="cd12131">
    <property type="entry name" value="HGbI-like"/>
    <property type="match status" value="1"/>
</dbReference>
<dbReference type="PROSITE" id="PS01033">
    <property type="entry name" value="GLOBIN"/>
    <property type="match status" value="1"/>
</dbReference>
<dbReference type="Proteomes" id="UP001230156">
    <property type="component" value="Unassembled WGS sequence"/>
</dbReference>
<dbReference type="EMBL" id="JAUYVI010000001">
    <property type="protein sequence ID" value="MDQ7246823.1"/>
    <property type="molecule type" value="Genomic_DNA"/>
</dbReference>
<dbReference type="PANTHER" id="PTHR43396:SF3">
    <property type="entry name" value="FLAVOHEMOPROTEIN"/>
    <property type="match status" value="1"/>
</dbReference>
<feature type="domain" description="Globin" evidence="6">
    <location>
        <begin position="1"/>
        <end position="134"/>
    </location>
</feature>
<evidence type="ECO:0000256" key="4">
    <source>
        <dbReference type="ARBA" id="ARBA00023004"/>
    </source>
</evidence>
<sequence>MTPRQIEIVKLSFGKIMPFKDQAAELFYCRLFELDPSLRLMFKSDMTEQKQKLMVALALVVTNLEKMDSLLPAIRELGRRHKSYGVRNRHYDVVGAALLWTLEIGLGTGWNKELADAWSNAYGRVAAAMIEGAESPEPARRPARQAAE</sequence>
<keyword evidence="8" id="KW-1185">Reference proteome</keyword>
<name>A0ABU0YJI0_9PROT</name>
<dbReference type="PRINTS" id="PR01907">
    <property type="entry name" value="WORMGLOBIN"/>
</dbReference>
<evidence type="ECO:0000259" key="6">
    <source>
        <dbReference type="PROSITE" id="PS01033"/>
    </source>
</evidence>
<organism evidence="7 8">
    <name type="scientific">Dongia sedimenti</name>
    <dbReference type="NCBI Taxonomy" id="3064282"/>
    <lineage>
        <taxon>Bacteria</taxon>
        <taxon>Pseudomonadati</taxon>
        <taxon>Pseudomonadota</taxon>
        <taxon>Alphaproteobacteria</taxon>
        <taxon>Rhodospirillales</taxon>
        <taxon>Dongiaceae</taxon>
        <taxon>Dongia</taxon>
    </lineage>
</organism>
<evidence type="ECO:0000256" key="3">
    <source>
        <dbReference type="ARBA" id="ARBA00022723"/>
    </source>
</evidence>
<comment type="similarity">
    <text evidence="5">Belongs to the globin family.</text>
</comment>
<keyword evidence="5" id="KW-0813">Transport</keyword>
<accession>A0ABU0YJI0</accession>
<comment type="caution">
    <text evidence="7">The sequence shown here is derived from an EMBL/GenBank/DDBJ whole genome shotgun (WGS) entry which is preliminary data.</text>
</comment>
<dbReference type="SUPFAM" id="SSF46458">
    <property type="entry name" value="Globin-like"/>
    <property type="match status" value="1"/>
</dbReference>
<evidence type="ECO:0000256" key="2">
    <source>
        <dbReference type="ARBA" id="ARBA00022621"/>
    </source>
</evidence>
<evidence type="ECO:0000313" key="8">
    <source>
        <dbReference type="Proteomes" id="UP001230156"/>
    </source>
</evidence>
<protein>
    <submittedName>
        <fullName evidence="7">Globin family protein</fullName>
    </submittedName>
</protein>
<keyword evidence="1 5" id="KW-0349">Heme</keyword>
<keyword evidence="2 5" id="KW-0561">Oxygen transport</keyword>
<dbReference type="PANTHER" id="PTHR43396">
    <property type="entry name" value="FLAVOHEMOPROTEIN"/>
    <property type="match status" value="1"/>
</dbReference>
<dbReference type="RefSeq" id="WP_379954224.1">
    <property type="nucleotide sequence ID" value="NZ_JAUYVI010000001.1"/>
</dbReference>
<dbReference type="InterPro" id="IPR009050">
    <property type="entry name" value="Globin-like_sf"/>
</dbReference>
<keyword evidence="3" id="KW-0479">Metal-binding</keyword>
<dbReference type="Pfam" id="PF00042">
    <property type="entry name" value="Globin"/>
    <property type="match status" value="1"/>
</dbReference>
<evidence type="ECO:0000256" key="5">
    <source>
        <dbReference type="RuleBase" id="RU000356"/>
    </source>
</evidence>
<keyword evidence="4" id="KW-0408">Iron</keyword>
<dbReference type="InterPro" id="IPR012292">
    <property type="entry name" value="Globin/Proto"/>
</dbReference>